<dbReference type="Proteomes" id="UP001140011">
    <property type="component" value="Unassembled WGS sequence"/>
</dbReference>
<feature type="compositionally biased region" description="Polar residues" evidence="1">
    <location>
        <begin position="125"/>
        <end position="144"/>
    </location>
</feature>
<keyword evidence="3" id="KW-1185">Reference proteome</keyword>
<organism evidence="2 3">
    <name type="scientific">Coemansia pectinata</name>
    <dbReference type="NCBI Taxonomy" id="1052879"/>
    <lineage>
        <taxon>Eukaryota</taxon>
        <taxon>Fungi</taxon>
        <taxon>Fungi incertae sedis</taxon>
        <taxon>Zoopagomycota</taxon>
        <taxon>Kickxellomycotina</taxon>
        <taxon>Kickxellomycetes</taxon>
        <taxon>Kickxellales</taxon>
        <taxon>Kickxellaceae</taxon>
        <taxon>Coemansia</taxon>
    </lineage>
</organism>
<sequence>MQTLVPPADGFNISHTHALPDAGPNAADGFAPLTVGLNAADNFASLTAGRNAADTPMLLTSGFDYAGTLAARVTSFDAAKFRAGPAAPAHTFDSDAAPACSSSSSSTAQPSPKRHKVNSREDSMVAQSSDSETGVSNSGQNGSTIIIRDSSDKA</sequence>
<gene>
    <name evidence="2" type="ORF">GGI19_005990</name>
</gene>
<evidence type="ECO:0000313" key="3">
    <source>
        <dbReference type="Proteomes" id="UP001140011"/>
    </source>
</evidence>
<evidence type="ECO:0000313" key="2">
    <source>
        <dbReference type="EMBL" id="KAJ2748727.1"/>
    </source>
</evidence>
<dbReference type="AlphaFoldDB" id="A0A9W8GT89"/>
<name>A0A9W8GT89_9FUNG</name>
<dbReference type="EMBL" id="JANBUH010000984">
    <property type="protein sequence ID" value="KAJ2748727.1"/>
    <property type="molecule type" value="Genomic_DNA"/>
</dbReference>
<reference evidence="2" key="1">
    <citation type="submission" date="2022-07" db="EMBL/GenBank/DDBJ databases">
        <title>Phylogenomic reconstructions and comparative analyses of Kickxellomycotina fungi.</title>
        <authorList>
            <person name="Reynolds N.K."/>
            <person name="Stajich J.E."/>
            <person name="Barry K."/>
            <person name="Grigoriev I.V."/>
            <person name="Crous P."/>
            <person name="Smith M.E."/>
        </authorList>
    </citation>
    <scope>NUCLEOTIDE SEQUENCE</scope>
    <source>
        <strain evidence="2">BCRC 34297</strain>
    </source>
</reference>
<evidence type="ECO:0000256" key="1">
    <source>
        <dbReference type="SAM" id="MobiDB-lite"/>
    </source>
</evidence>
<protein>
    <submittedName>
        <fullName evidence="2">Uncharacterized protein</fullName>
    </submittedName>
</protein>
<feature type="non-terminal residue" evidence="2">
    <location>
        <position position="154"/>
    </location>
</feature>
<feature type="region of interest" description="Disordered" evidence="1">
    <location>
        <begin position="84"/>
        <end position="154"/>
    </location>
</feature>
<proteinExistence type="predicted"/>
<accession>A0A9W8GT89</accession>
<feature type="compositionally biased region" description="Low complexity" evidence="1">
    <location>
        <begin position="84"/>
        <end position="111"/>
    </location>
</feature>
<comment type="caution">
    <text evidence="2">The sequence shown here is derived from an EMBL/GenBank/DDBJ whole genome shotgun (WGS) entry which is preliminary data.</text>
</comment>